<dbReference type="Proteomes" id="UP000600214">
    <property type="component" value="Unassembled WGS sequence"/>
</dbReference>
<dbReference type="Pfam" id="PF08281">
    <property type="entry name" value="Sigma70_r4_2"/>
    <property type="match status" value="1"/>
</dbReference>
<feature type="domain" description="RNA polymerase sigma factor 70 region 4 type 2" evidence="7">
    <location>
        <begin position="157"/>
        <end position="205"/>
    </location>
</feature>
<dbReference type="InterPro" id="IPR036388">
    <property type="entry name" value="WH-like_DNA-bd_sf"/>
</dbReference>
<dbReference type="PANTHER" id="PTHR43133:SF46">
    <property type="entry name" value="RNA POLYMERASE SIGMA-70 FACTOR ECF SUBFAMILY"/>
    <property type="match status" value="1"/>
</dbReference>
<dbReference type="Pfam" id="PF04542">
    <property type="entry name" value="Sigma70_r2"/>
    <property type="match status" value="1"/>
</dbReference>
<feature type="compositionally biased region" description="Polar residues" evidence="5">
    <location>
        <begin position="1"/>
        <end position="17"/>
    </location>
</feature>
<gene>
    <name evidence="8" type="ORF">GCM10007423_10300</name>
</gene>
<evidence type="ECO:0000313" key="9">
    <source>
        <dbReference type="Proteomes" id="UP000600214"/>
    </source>
</evidence>
<sequence>MTCMNQKYSVENKTGASETAGPASDFPEVRKLSADFVDSELFIKQAFATDPGRGYELLFKRYYKQLCSHAVRFVYARDVAEDIVVEVFSQFWSKQLHTAVTTSYRSYLFTTVRHAAFHHMRKNFGKEAVTEELHDLPVATPASSPQQELQFQELVLKIEQVIRSLSPQNQKVFLMSRFEGKRNATIAEELGISVKTVEGHITKGLSILRKALQNHGLLSLIQILLLFV</sequence>
<evidence type="ECO:0000256" key="1">
    <source>
        <dbReference type="ARBA" id="ARBA00010641"/>
    </source>
</evidence>
<name>A0ABQ1YIR4_9BACT</name>
<organism evidence="8 9">
    <name type="scientific">Dyadobacter endophyticus</name>
    <dbReference type="NCBI Taxonomy" id="1749036"/>
    <lineage>
        <taxon>Bacteria</taxon>
        <taxon>Pseudomonadati</taxon>
        <taxon>Bacteroidota</taxon>
        <taxon>Cytophagia</taxon>
        <taxon>Cytophagales</taxon>
        <taxon>Spirosomataceae</taxon>
        <taxon>Dyadobacter</taxon>
    </lineage>
</organism>
<dbReference type="EMBL" id="BMIA01000001">
    <property type="protein sequence ID" value="GGH25801.1"/>
    <property type="molecule type" value="Genomic_DNA"/>
</dbReference>
<reference evidence="9" key="1">
    <citation type="journal article" date="2019" name="Int. J. Syst. Evol. Microbiol.">
        <title>The Global Catalogue of Microorganisms (GCM) 10K type strain sequencing project: providing services to taxonomists for standard genome sequencing and annotation.</title>
        <authorList>
            <consortium name="The Broad Institute Genomics Platform"/>
            <consortium name="The Broad Institute Genome Sequencing Center for Infectious Disease"/>
            <person name="Wu L."/>
            <person name="Ma J."/>
        </authorList>
    </citation>
    <scope>NUCLEOTIDE SEQUENCE [LARGE SCALE GENOMIC DNA]</scope>
    <source>
        <strain evidence="9">CGMCC 1.15288</strain>
    </source>
</reference>
<dbReference type="InterPro" id="IPR007627">
    <property type="entry name" value="RNA_pol_sigma70_r2"/>
</dbReference>
<evidence type="ECO:0000313" key="8">
    <source>
        <dbReference type="EMBL" id="GGH25801.1"/>
    </source>
</evidence>
<keyword evidence="2" id="KW-0805">Transcription regulation</keyword>
<dbReference type="SUPFAM" id="SSF88946">
    <property type="entry name" value="Sigma2 domain of RNA polymerase sigma factors"/>
    <property type="match status" value="1"/>
</dbReference>
<keyword evidence="3" id="KW-0731">Sigma factor</keyword>
<dbReference type="Gene3D" id="1.10.1740.10">
    <property type="match status" value="1"/>
</dbReference>
<evidence type="ECO:0000256" key="2">
    <source>
        <dbReference type="ARBA" id="ARBA00023015"/>
    </source>
</evidence>
<dbReference type="InterPro" id="IPR039425">
    <property type="entry name" value="RNA_pol_sigma-70-like"/>
</dbReference>
<dbReference type="PANTHER" id="PTHR43133">
    <property type="entry name" value="RNA POLYMERASE ECF-TYPE SIGMA FACTO"/>
    <property type="match status" value="1"/>
</dbReference>
<keyword evidence="9" id="KW-1185">Reference proteome</keyword>
<dbReference type="NCBIfam" id="TIGR02937">
    <property type="entry name" value="sigma70-ECF"/>
    <property type="match status" value="1"/>
</dbReference>
<comment type="similarity">
    <text evidence="1">Belongs to the sigma-70 factor family. ECF subfamily.</text>
</comment>
<protein>
    <recommendedName>
        <fullName evidence="10">RNA polymerase sigma-70 factor, ECF subfamily</fullName>
    </recommendedName>
</protein>
<comment type="caution">
    <text evidence="8">The sequence shown here is derived from an EMBL/GenBank/DDBJ whole genome shotgun (WGS) entry which is preliminary data.</text>
</comment>
<dbReference type="InterPro" id="IPR014284">
    <property type="entry name" value="RNA_pol_sigma-70_dom"/>
</dbReference>
<keyword evidence="4" id="KW-0804">Transcription</keyword>
<accession>A0ABQ1YIR4</accession>
<evidence type="ECO:0000259" key="7">
    <source>
        <dbReference type="Pfam" id="PF08281"/>
    </source>
</evidence>
<dbReference type="InterPro" id="IPR013249">
    <property type="entry name" value="RNA_pol_sigma70_r4_t2"/>
</dbReference>
<feature type="region of interest" description="Disordered" evidence="5">
    <location>
        <begin position="1"/>
        <end position="22"/>
    </location>
</feature>
<evidence type="ECO:0000256" key="4">
    <source>
        <dbReference type="ARBA" id="ARBA00023163"/>
    </source>
</evidence>
<evidence type="ECO:0008006" key="10">
    <source>
        <dbReference type="Google" id="ProtNLM"/>
    </source>
</evidence>
<dbReference type="InterPro" id="IPR013325">
    <property type="entry name" value="RNA_pol_sigma_r2"/>
</dbReference>
<evidence type="ECO:0000256" key="3">
    <source>
        <dbReference type="ARBA" id="ARBA00023082"/>
    </source>
</evidence>
<dbReference type="NCBIfam" id="TIGR02985">
    <property type="entry name" value="Sig70_bacteroi1"/>
    <property type="match status" value="1"/>
</dbReference>
<dbReference type="SUPFAM" id="SSF88659">
    <property type="entry name" value="Sigma3 and sigma4 domains of RNA polymerase sigma factors"/>
    <property type="match status" value="1"/>
</dbReference>
<dbReference type="InterPro" id="IPR014327">
    <property type="entry name" value="RNA_pol_sigma70_bacteroid"/>
</dbReference>
<proteinExistence type="inferred from homology"/>
<evidence type="ECO:0000256" key="5">
    <source>
        <dbReference type="SAM" id="MobiDB-lite"/>
    </source>
</evidence>
<dbReference type="InterPro" id="IPR013324">
    <property type="entry name" value="RNA_pol_sigma_r3/r4-like"/>
</dbReference>
<feature type="domain" description="RNA polymerase sigma-70 region 2" evidence="6">
    <location>
        <begin position="58"/>
        <end position="123"/>
    </location>
</feature>
<dbReference type="Gene3D" id="1.10.10.10">
    <property type="entry name" value="Winged helix-like DNA-binding domain superfamily/Winged helix DNA-binding domain"/>
    <property type="match status" value="1"/>
</dbReference>
<evidence type="ECO:0000259" key="6">
    <source>
        <dbReference type="Pfam" id="PF04542"/>
    </source>
</evidence>